<dbReference type="EMBL" id="CP007174">
    <property type="protein sequence ID" value="AIF82788.1"/>
    <property type="molecule type" value="Genomic_DNA"/>
</dbReference>
<accession>A0A075MNK4</accession>
<keyword evidence="2" id="KW-1185">Reference proteome</keyword>
<reference evidence="1 2" key="1">
    <citation type="journal article" date="2014" name="PLoS ONE">
        <title>Genome Sequence of Candidatus Nitrososphaera evergladensis from Group I.1b Enriched from Everglades Soil Reveals Novel Genomic Features of the Ammonia-Oxidizing Archaea.</title>
        <authorList>
            <person name="Zhalnina K.V."/>
            <person name="Dias R."/>
            <person name="Leonard M.T."/>
            <person name="Dorr de Quadros P."/>
            <person name="Camargo F.A."/>
            <person name="Drew J.C."/>
            <person name="Farmerie W.G."/>
            <person name="Daroub S.H."/>
            <person name="Triplett E.W."/>
        </authorList>
    </citation>
    <scope>NUCLEOTIDE SEQUENCE [LARGE SCALE GENOMIC DNA]</scope>
    <source>
        <strain evidence="1 2">SR1</strain>
    </source>
</reference>
<name>A0A075MNK4_9ARCH</name>
<dbReference type="HOGENOM" id="CLU_3322769_0_0_2"/>
<dbReference type="Proteomes" id="UP000028194">
    <property type="component" value="Chromosome"/>
</dbReference>
<evidence type="ECO:0000313" key="2">
    <source>
        <dbReference type="Proteomes" id="UP000028194"/>
    </source>
</evidence>
<evidence type="ECO:0000313" key="1">
    <source>
        <dbReference type="EMBL" id="AIF82788.1"/>
    </source>
</evidence>
<sequence>MMMMIMSASYARRVNVNPSMNKHKFTNLCSLKEEKMIN</sequence>
<organism evidence="1 2">
    <name type="scientific">Candidatus Nitrososphaera evergladensis SR1</name>
    <dbReference type="NCBI Taxonomy" id="1459636"/>
    <lineage>
        <taxon>Archaea</taxon>
        <taxon>Nitrososphaerota</taxon>
        <taxon>Nitrososphaeria</taxon>
        <taxon>Nitrososphaerales</taxon>
        <taxon>Nitrososphaeraceae</taxon>
        <taxon>Nitrososphaera</taxon>
    </lineage>
</organism>
<dbReference type="AlphaFoldDB" id="A0A075MNK4"/>
<dbReference type="KEGG" id="nev:NTE_00708"/>
<protein>
    <submittedName>
        <fullName evidence="1">Uncharacterized protein</fullName>
    </submittedName>
</protein>
<proteinExistence type="predicted"/>
<gene>
    <name evidence="1" type="ORF">NTE_00708</name>
</gene>